<keyword evidence="4" id="KW-0805">Transcription regulation</keyword>
<evidence type="ECO:0000313" key="10">
    <source>
        <dbReference type="Proteomes" id="UP000065151"/>
    </source>
</evidence>
<keyword evidence="2 7" id="KW-0812">Transmembrane</keyword>
<gene>
    <name evidence="9" type="ORF">AU252_12005</name>
</gene>
<proteinExistence type="predicted"/>
<dbReference type="STRING" id="121292.AU252_12005"/>
<accession>A0A0U3QJR7</accession>
<organism evidence="9">
    <name type="scientific">Pseudarthrobacter sulfonivorans</name>
    <dbReference type="NCBI Taxonomy" id="121292"/>
    <lineage>
        <taxon>Bacteria</taxon>
        <taxon>Bacillati</taxon>
        <taxon>Actinomycetota</taxon>
        <taxon>Actinomycetes</taxon>
        <taxon>Micrococcales</taxon>
        <taxon>Micrococcaceae</taxon>
        <taxon>Pseudarthrobacter</taxon>
    </lineage>
</organism>
<evidence type="ECO:0000256" key="6">
    <source>
        <dbReference type="ARBA" id="ARBA00023163"/>
    </source>
</evidence>
<evidence type="ECO:0000256" key="4">
    <source>
        <dbReference type="ARBA" id="ARBA00023015"/>
    </source>
</evidence>
<dbReference type="PANTHER" id="PTHR37461:SF1">
    <property type="entry name" value="ANTI-SIGMA-K FACTOR RSKA"/>
    <property type="match status" value="1"/>
</dbReference>
<reference evidence="9 10" key="1">
    <citation type="submission" date="2015-12" db="EMBL/GenBank/DDBJ databases">
        <authorList>
            <person name="Shamseldin A."/>
            <person name="Moawad H."/>
            <person name="Abd El-Rahim W.M."/>
            <person name="Sadowsky M.J."/>
        </authorList>
    </citation>
    <scope>NUCLEOTIDE SEQUENCE [LARGE SCALE GENOMIC DNA]</scope>
    <source>
        <strain evidence="9 10">Ar51</strain>
    </source>
</reference>
<feature type="transmembrane region" description="Helical" evidence="7">
    <location>
        <begin position="96"/>
        <end position="118"/>
    </location>
</feature>
<evidence type="ECO:0000256" key="2">
    <source>
        <dbReference type="ARBA" id="ARBA00022692"/>
    </source>
</evidence>
<evidence type="ECO:0000256" key="3">
    <source>
        <dbReference type="ARBA" id="ARBA00022989"/>
    </source>
</evidence>
<dbReference type="AlphaFoldDB" id="A0A0U3QJR7"/>
<comment type="subcellular location">
    <subcellularLocation>
        <location evidence="1">Membrane</location>
        <topology evidence="1">Single-pass membrane protein</topology>
    </subcellularLocation>
</comment>
<keyword evidence="5 7" id="KW-0472">Membrane</keyword>
<dbReference type="GO" id="GO:0016989">
    <property type="term" value="F:sigma factor antagonist activity"/>
    <property type="evidence" value="ECO:0007669"/>
    <property type="project" value="TreeGrafter"/>
</dbReference>
<dbReference type="EMBL" id="CP013747">
    <property type="protein sequence ID" value="ALV41787.1"/>
    <property type="molecule type" value="Genomic_DNA"/>
</dbReference>
<keyword evidence="6" id="KW-0804">Transcription</keyword>
<dbReference type="Pfam" id="PF13490">
    <property type="entry name" value="zf-HC2"/>
    <property type="match status" value="1"/>
</dbReference>
<dbReference type="PANTHER" id="PTHR37461">
    <property type="entry name" value="ANTI-SIGMA-K FACTOR RSKA"/>
    <property type="match status" value="1"/>
</dbReference>
<evidence type="ECO:0000256" key="5">
    <source>
        <dbReference type="ARBA" id="ARBA00023136"/>
    </source>
</evidence>
<dbReference type="InterPro" id="IPR041916">
    <property type="entry name" value="Anti_sigma_zinc_sf"/>
</dbReference>
<sequence>MNASELHQLLGAYVLGGLDPADSQRFEAHLADCADCRTELAELESLPALLDALPVPDAVALTGSARPGVAPEPASSVPRRVLDELAARRRKLRRRWAAVVGAVAAACLALGVAAAPLLSRPPAPDASYSVQSGNGLQFSIDLARKTWGTELAVNGSKLPLDGTLSLWIRDRDGGEDRACAWTATPSGRVKVMGATPLQLASIASLELRDETQHAVAVITVP</sequence>
<dbReference type="InterPro" id="IPR027383">
    <property type="entry name" value="Znf_put"/>
</dbReference>
<protein>
    <submittedName>
        <fullName evidence="9">Anti-sigma factor</fullName>
    </submittedName>
</protein>
<name>A0A0U3QJR7_9MICC</name>
<dbReference type="KEGG" id="psul:AU252_12005"/>
<evidence type="ECO:0000256" key="1">
    <source>
        <dbReference type="ARBA" id="ARBA00004167"/>
    </source>
</evidence>
<evidence type="ECO:0000313" key="9">
    <source>
        <dbReference type="EMBL" id="ALV41787.1"/>
    </source>
</evidence>
<dbReference type="InterPro" id="IPR051474">
    <property type="entry name" value="Anti-sigma-K/W_factor"/>
</dbReference>
<evidence type="ECO:0000256" key="7">
    <source>
        <dbReference type="SAM" id="Phobius"/>
    </source>
</evidence>
<keyword evidence="3 7" id="KW-1133">Transmembrane helix</keyword>
<dbReference type="Gene3D" id="1.10.10.1320">
    <property type="entry name" value="Anti-sigma factor, zinc-finger domain"/>
    <property type="match status" value="1"/>
</dbReference>
<evidence type="ECO:0000259" key="8">
    <source>
        <dbReference type="Pfam" id="PF13490"/>
    </source>
</evidence>
<dbReference type="RefSeq" id="WP_058930912.1">
    <property type="nucleotide sequence ID" value="NZ_CP013747.1"/>
</dbReference>
<dbReference type="Proteomes" id="UP000065151">
    <property type="component" value="Chromosome"/>
</dbReference>
<dbReference type="GO" id="GO:0006417">
    <property type="term" value="P:regulation of translation"/>
    <property type="evidence" value="ECO:0007669"/>
    <property type="project" value="TreeGrafter"/>
</dbReference>
<dbReference type="GO" id="GO:0016020">
    <property type="term" value="C:membrane"/>
    <property type="evidence" value="ECO:0007669"/>
    <property type="project" value="UniProtKB-SubCell"/>
</dbReference>
<feature type="domain" description="Putative zinc-finger" evidence="8">
    <location>
        <begin position="5"/>
        <end position="37"/>
    </location>
</feature>